<keyword evidence="2" id="KW-1185">Reference proteome</keyword>
<accession>A0A4R8TJQ5</accession>
<proteinExistence type="predicted"/>
<name>A0A4R8TJQ5_9PEZI</name>
<reference evidence="1 2" key="1">
    <citation type="submission" date="2018-11" db="EMBL/GenBank/DDBJ databases">
        <title>Genome sequence and assembly of Colletotrichum sidae.</title>
        <authorList>
            <person name="Gan P."/>
            <person name="Shirasu K."/>
        </authorList>
    </citation>
    <scope>NUCLEOTIDE SEQUENCE [LARGE SCALE GENOMIC DNA]</scope>
    <source>
        <strain evidence="1 2">CBS 518.97</strain>
    </source>
</reference>
<dbReference type="EMBL" id="QAPF01000059">
    <property type="protein sequence ID" value="TEA18729.1"/>
    <property type="molecule type" value="Genomic_DNA"/>
</dbReference>
<organism evidence="1 2">
    <name type="scientific">Colletotrichum sidae</name>
    <dbReference type="NCBI Taxonomy" id="1347389"/>
    <lineage>
        <taxon>Eukaryota</taxon>
        <taxon>Fungi</taxon>
        <taxon>Dikarya</taxon>
        <taxon>Ascomycota</taxon>
        <taxon>Pezizomycotina</taxon>
        <taxon>Sordariomycetes</taxon>
        <taxon>Hypocreomycetidae</taxon>
        <taxon>Glomerellales</taxon>
        <taxon>Glomerellaceae</taxon>
        <taxon>Colletotrichum</taxon>
        <taxon>Colletotrichum orbiculare species complex</taxon>
    </lineage>
</organism>
<evidence type="ECO:0000313" key="2">
    <source>
        <dbReference type="Proteomes" id="UP000295604"/>
    </source>
</evidence>
<gene>
    <name evidence="1" type="ORF">C8034_v011936</name>
</gene>
<sequence length="292" mass="33159">MSLPSLQPSLPGRLRASARIAGNGFPRDFFRTLATRTTYKEFSFLVQFLLTYITRVQSVQLKIVLVPDNEPSEWEYMQALVAANRNSGNSWTLPALKQLTITHSTIEVQDGYHLGSNPHREFSLLFATPKLEALHPDLIFSVDTIPASHLKALTLTFGRLEIDSFHQITASCRELGSFTFQSSERDEIHCDRTAPQLAYHDHTNEIWSFNENPIEIQKALEPLGSRLEHLDMSVGRDFASCEPYQLLSSLKWASNLTRLSLKGPKWVWTWKESHIGGPFGYLFDVLPGKLQE</sequence>
<dbReference type="Proteomes" id="UP000295604">
    <property type="component" value="Unassembled WGS sequence"/>
</dbReference>
<comment type="caution">
    <text evidence="1">The sequence shown here is derived from an EMBL/GenBank/DDBJ whole genome shotgun (WGS) entry which is preliminary data.</text>
</comment>
<dbReference type="AlphaFoldDB" id="A0A4R8TJQ5"/>
<evidence type="ECO:0000313" key="1">
    <source>
        <dbReference type="EMBL" id="TEA18729.1"/>
    </source>
</evidence>
<protein>
    <submittedName>
        <fullName evidence="1">Uncharacterized protein</fullName>
    </submittedName>
</protein>